<dbReference type="SMART" id="SM00185">
    <property type="entry name" value="ARM"/>
    <property type="match status" value="7"/>
</dbReference>
<gene>
    <name evidence="3" type="ORF">ZIOFF_065305</name>
</gene>
<dbReference type="Proteomes" id="UP000734854">
    <property type="component" value="Unassembled WGS sequence"/>
</dbReference>
<comment type="caution">
    <text evidence="3">The sequence shown here is derived from an EMBL/GenBank/DDBJ whole genome shotgun (WGS) entry which is preliminary data.</text>
</comment>
<evidence type="ECO:0000313" key="3">
    <source>
        <dbReference type="EMBL" id="KAG6476070.1"/>
    </source>
</evidence>
<feature type="domain" description="DUF7032" evidence="2">
    <location>
        <begin position="31"/>
        <end position="135"/>
    </location>
</feature>
<feature type="repeat" description="ARM" evidence="1">
    <location>
        <begin position="244"/>
        <end position="288"/>
    </location>
</feature>
<evidence type="ECO:0000256" key="1">
    <source>
        <dbReference type="PROSITE-ProRule" id="PRU00259"/>
    </source>
</evidence>
<reference evidence="3 4" key="1">
    <citation type="submission" date="2020-08" db="EMBL/GenBank/DDBJ databases">
        <title>Plant Genome Project.</title>
        <authorList>
            <person name="Zhang R.-G."/>
        </authorList>
    </citation>
    <scope>NUCLEOTIDE SEQUENCE [LARGE SCALE GENOMIC DNA]</scope>
    <source>
        <tissue evidence="3">Rhizome</tissue>
    </source>
</reference>
<dbReference type="InterPro" id="IPR000225">
    <property type="entry name" value="Armadillo"/>
</dbReference>
<name>A0A8J5K8V5_ZINOF</name>
<evidence type="ECO:0000313" key="4">
    <source>
        <dbReference type="Proteomes" id="UP000734854"/>
    </source>
</evidence>
<evidence type="ECO:0000259" key="2">
    <source>
        <dbReference type="Pfam" id="PF23005"/>
    </source>
</evidence>
<keyword evidence="4" id="KW-1185">Reference proteome</keyword>
<dbReference type="PANTHER" id="PTHR46043">
    <property type="entry name" value="ARM REPEAT SUPERFAMILY PROTEIN"/>
    <property type="match status" value="1"/>
</dbReference>
<dbReference type="Pfam" id="PF00514">
    <property type="entry name" value="Arm"/>
    <property type="match status" value="1"/>
</dbReference>
<dbReference type="PROSITE" id="PS50176">
    <property type="entry name" value="ARM_REPEAT"/>
    <property type="match status" value="2"/>
</dbReference>
<dbReference type="OrthoDB" id="7537227at2759"/>
<dbReference type="PANTHER" id="PTHR46043:SF5">
    <property type="entry name" value="ARM REPEAT SUPERFAMILY PROTEIN"/>
    <property type="match status" value="1"/>
</dbReference>
<accession>A0A8J5K8V5</accession>
<dbReference type="AlphaFoldDB" id="A0A8J5K8V5"/>
<organism evidence="3 4">
    <name type="scientific">Zingiber officinale</name>
    <name type="common">Ginger</name>
    <name type="synonym">Amomum zingiber</name>
    <dbReference type="NCBI Taxonomy" id="94328"/>
    <lineage>
        <taxon>Eukaryota</taxon>
        <taxon>Viridiplantae</taxon>
        <taxon>Streptophyta</taxon>
        <taxon>Embryophyta</taxon>
        <taxon>Tracheophyta</taxon>
        <taxon>Spermatophyta</taxon>
        <taxon>Magnoliopsida</taxon>
        <taxon>Liliopsida</taxon>
        <taxon>Zingiberales</taxon>
        <taxon>Zingiberaceae</taxon>
        <taxon>Zingiber</taxon>
    </lineage>
</organism>
<protein>
    <recommendedName>
        <fullName evidence="2">DUF7032 domain-containing protein</fullName>
    </recommendedName>
</protein>
<sequence length="580" mass="62650">MTSDMVQEEVEESATVLEQPQEISLRRDLVDLVNLLISSTYILRCFQSKWQLIRLKLEHLSSSLAAADHSSNSPRILDLLQSVAATVGEAQRLVVRCADESYSGGKLLLRSDLDVVAAKLDLHLKRLEEVYASGILTIGRAIVLSRPDAGASRDDIRFYVKDLVSRLKIGDVEMRLRALSALNEVLREDDRYARILSVEVADGVASLVTLLEYCGRGDIQEEAAEAVAAVARFDSHKAALVTAGAVAPLIRLLETSGIRMVAKERAASALKMLTENSDNAWSVSAHGGVPALLSICSDESSTSELVRYACGVLRSISGVEEIKRYMVEQGAVAAFIKLTGASDEVAQVQGIELLLAVACHGEQSTSARDGVLGALVRVLDAGSPKAKEVSLRAIENLCITSPSVAVADHLVVSGFLDRALILLRGGEVSVQEAALKAVSRLGSASEAVKRAMGDAGFIPELVRLLEARSFQVREMAAEALAGVLSVHKNRKRFVKEEENLNRLLRLLNPEEKSATKRFLVAALVTLTDHGTTVRRRIAASGCVEHLEKLAETDVAEAKKLIKKLSSANRFTAIFAGIWSS</sequence>
<dbReference type="Pfam" id="PF23005">
    <property type="entry name" value="DUF7032"/>
    <property type="match status" value="1"/>
</dbReference>
<dbReference type="EMBL" id="JACMSC010000018">
    <property type="protein sequence ID" value="KAG6476070.1"/>
    <property type="molecule type" value="Genomic_DNA"/>
</dbReference>
<feature type="repeat" description="ARM" evidence="1">
    <location>
        <begin position="287"/>
        <end position="331"/>
    </location>
</feature>
<dbReference type="InterPro" id="IPR054296">
    <property type="entry name" value="DUF7032"/>
</dbReference>
<proteinExistence type="predicted"/>